<dbReference type="InterPro" id="IPR013785">
    <property type="entry name" value="Aldolase_TIM"/>
</dbReference>
<evidence type="ECO:0000256" key="2">
    <source>
        <dbReference type="ARBA" id="ARBA00004939"/>
    </source>
</evidence>
<feature type="binding site" evidence="8">
    <location>
        <begin position="9"/>
        <end position="11"/>
    </location>
    <ligand>
        <name>substrate</name>
    </ligand>
</feature>
<dbReference type="GO" id="GO:0004807">
    <property type="term" value="F:triose-phosphate isomerase activity"/>
    <property type="evidence" value="ECO:0007669"/>
    <property type="project" value="UniProtKB-UniRule"/>
</dbReference>
<evidence type="ECO:0000256" key="7">
    <source>
        <dbReference type="ARBA" id="ARBA00023235"/>
    </source>
</evidence>
<protein>
    <recommendedName>
        <fullName evidence="8 9">Triosephosphate isomerase</fullName>
        <shortName evidence="8">TIM</shortName>
        <shortName evidence="8">TPI</shortName>
        <ecNumber evidence="8 9">5.3.1.1</ecNumber>
    </recommendedName>
    <alternativeName>
        <fullName evidence="8">Triose-phosphate isomerase</fullName>
    </alternativeName>
</protein>
<evidence type="ECO:0000256" key="8">
    <source>
        <dbReference type="HAMAP-Rule" id="MF_00147"/>
    </source>
</evidence>
<comment type="subcellular location">
    <subcellularLocation>
        <location evidence="8 9">Cytoplasm</location>
    </subcellularLocation>
</comment>
<dbReference type="RefSeq" id="WP_084283451.1">
    <property type="nucleotide sequence ID" value="NZ_FWXJ01000006.1"/>
</dbReference>
<dbReference type="Pfam" id="PF00121">
    <property type="entry name" value="TIM"/>
    <property type="match status" value="1"/>
</dbReference>
<dbReference type="GO" id="GO:0006094">
    <property type="term" value="P:gluconeogenesis"/>
    <property type="evidence" value="ECO:0007669"/>
    <property type="project" value="UniProtKB-UniRule"/>
</dbReference>
<keyword evidence="6 8" id="KW-0324">Glycolysis</keyword>
<evidence type="ECO:0000256" key="4">
    <source>
        <dbReference type="ARBA" id="ARBA00022432"/>
    </source>
</evidence>
<evidence type="ECO:0000313" key="11">
    <source>
        <dbReference type="Proteomes" id="UP000192708"/>
    </source>
</evidence>
<evidence type="ECO:0000256" key="1">
    <source>
        <dbReference type="ARBA" id="ARBA00004680"/>
    </source>
</evidence>
<keyword evidence="11" id="KW-1185">Reference proteome</keyword>
<dbReference type="GO" id="GO:0019563">
    <property type="term" value="P:glycerol catabolic process"/>
    <property type="evidence" value="ECO:0007669"/>
    <property type="project" value="TreeGrafter"/>
</dbReference>
<dbReference type="GO" id="GO:0006096">
    <property type="term" value="P:glycolytic process"/>
    <property type="evidence" value="ECO:0007669"/>
    <property type="project" value="UniProtKB-UniRule"/>
</dbReference>
<evidence type="ECO:0000256" key="3">
    <source>
        <dbReference type="ARBA" id="ARBA00007422"/>
    </source>
</evidence>
<name>A0A1W1ZTU8_9BURK</name>
<comment type="function">
    <text evidence="8">Involved in the gluconeogenesis. Catalyzes stereospecifically the conversion of dihydroxyacetone phosphate (DHAP) to D-glyceraldehyde-3-phosphate (G3P).</text>
</comment>
<feature type="binding site" evidence="8">
    <location>
        <begin position="234"/>
        <end position="235"/>
    </location>
    <ligand>
        <name>substrate</name>
    </ligand>
</feature>
<comment type="pathway">
    <text evidence="8 9">Carbohydrate biosynthesis; gluconeogenesis.</text>
</comment>
<dbReference type="OrthoDB" id="9809429at2"/>
<evidence type="ECO:0000313" key="10">
    <source>
        <dbReference type="EMBL" id="SMC51824.1"/>
    </source>
</evidence>
<dbReference type="InterPro" id="IPR000652">
    <property type="entry name" value="Triosephosphate_isomerase"/>
</dbReference>
<dbReference type="SUPFAM" id="SSF51351">
    <property type="entry name" value="Triosephosphate isomerase (TIM)"/>
    <property type="match status" value="1"/>
</dbReference>
<dbReference type="UniPathway" id="UPA00109">
    <property type="reaction ID" value="UER00189"/>
</dbReference>
<keyword evidence="5 8" id="KW-0963">Cytoplasm</keyword>
<feature type="active site" description="Electrophile" evidence="8">
    <location>
        <position position="97"/>
    </location>
</feature>
<dbReference type="GO" id="GO:0046166">
    <property type="term" value="P:glyceraldehyde-3-phosphate biosynthetic process"/>
    <property type="evidence" value="ECO:0007669"/>
    <property type="project" value="TreeGrafter"/>
</dbReference>
<dbReference type="CDD" id="cd00311">
    <property type="entry name" value="TIM"/>
    <property type="match status" value="1"/>
</dbReference>
<sequence>MRNRLIVANWKLNGNWAFNEMMISELSAGLGGVQSHDHEIILCPPAIYLQQLNGLMGDIPLLLGGQDLSEHFFGAYTGEVSGQMLKELGCRYTLVGHSERRARHQESNELVALKAKAALACGLIPIICVGETLEERESGKMNAVIQRQIQSVMECLEDDISQVVIAYEPIWAIGTGLTAKVEQAQEVHEFIRGVLREYSELSAQKISVIYGGSVKAANAPILLEMPDIDGLLVGGASLLSSEFLAICLSSLNSK</sequence>
<gene>
    <name evidence="8" type="primary">tpiA</name>
    <name evidence="10" type="ORF">SAMN06296008_106121</name>
</gene>
<organism evidence="10 11">
    <name type="scientific">Polynucleobacter kasalickyi</name>
    <dbReference type="NCBI Taxonomy" id="1938817"/>
    <lineage>
        <taxon>Bacteria</taxon>
        <taxon>Pseudomonadati</taxon>
        <taxon>Pseudomonadota</taxon>
        <taxon>Betaproteobacteria</taxon>
        <taxon>Burkholderiales</taxon>
        <taxon>Burkholderiaceae</taxon>
        <taxon>Polynucleobacter</taxon>
    </lineage>
</organism>
<evidence type="ECO:0000256" key="6">
    <source>
        <dbReference type="ARBA" id="ARBA00023152"/>
    </source>
</evidence>
<comment type="subunit">
    <text evidence="8 9">Homodimer.</text>
</comment>
<dbReference type="NCBIfam" id="TIGR00419">
    <property type="entry name" value="tim"/>
    <property type="match status" value="1"/>
</dbReference>
<dbReference type="PANTHER" id="PTHR21139:SF42">
    <property type="entry name" value="TRIOSEPHOSPHATE ISOMERASE"/>
    <property type="match status" value="1"/>
</dbReference>
<dbReference type="EC" id="5.3.1.1" evidence="8 9"/>
<dbReference type="HAMAP" id="MF_00147_B">
    <property type="entry name" value="TIM_B"/>
    <property type="match status" value="1"/>
</dbReference>
<accession>A0A1W1ZTU8</accession>
<proteinExistence type="inferred from homology"/>
<dbReference type="UniPathway" id="UPA00138"/>
<comment type="pathway">
    <text evidence="1 8 9">Carbohydrate degradation; glycolysis; D-glyceraldehyde 3-phosphate from glycerone phosphate: step 1/1.</text>
</comment>
<feature type="active site" description="Proton acceptor" evidence="8">
    <location>
        <position position="168"/>
    </location>
</feature>
<dbReference type="PROSITE" id="PS51440">
    <property type="entry name" value="TIM_2"/>
    <property type="match status" value="1"/>
</dbReference>
<dbReference type="InterPro" id="IPR022896">
    <property type="entry name" value="TrioseP_Isoase_bac/euk"/>
</dbReference>
<dbReference type="InterPro" id="IPR035990">
    <property type="entry name" value="TIM_sf"/>
</dbReference>
<feature type="binding site" evidence="8">
    <location>
        <position position="174"/>
    </location>
    <ligand>
        <name>substrate</name>
    </ligand>
</feature>
<dbReference type="PANTHER" id="PTHR21139">
    <property type="entry name" value="TRIOSEPHOSPHATE ISOMERASE"/>
    <property type="match status" value="1"/>
</dbReference>
<feature type="binding site" evidence="8">
    <location>
        <position position="213"/>
    </location>
    <ligand>
        <name>substrate</name>
    </ligand>
</feature>
<reference evidence="10 11" key="1">
    <citation type="submission" date="2017-04" db="EMBL/GenBank/DDBJ databases">
        <authorList>
            <person name="Afonso C.L."/>
            <person name="Miller P.J."/>
            <person name="Scott M.A."/>
            <person name="Spackman E."/>
            <person name="Goraichik I."/>
            <person name="Dimitrov K.M."/>
            <person name="Suarez D.L."/>
            <person name="Swayne D.E."/>
        </authorList>
    </citation>
    <scope>NUCLEOTIDE SEQUENCE [LARGE SCALE GENOMIC DNA]</scope>
    <source>
        <strain evidence="10 11">VK13</strain>
    </source>
</reference>
<dbReference type="EMBL" id="FWXJ01000006">
    <property type="protein sequence ID" value="SMC51824.1"/>
    <property type="molecule type" value="Genomic_DNA"/>
</dbReference>
<dbReference type="InterPro" id="IPR020861">
    <property type="entry name" value="Triosephosphate_isomerase_AS"/>
</dbReference>
<comment type="catalytic activity">
    <reaction evidence="8 9">
        <text>D-glyceraldehyde 3-phosphate = dihydroxyacetone phosphate</text>
        <dbReference type="Rhea" id="RHEA:18585"/>
        <dbReference type="ChEBI" id="CHEBI:57642"/>
        <dbReference type="ChEBI" id="CHEBI:59776"/>
        <dbReference type="EC" id="5.3.1.1"/>
    </reaction>
</comment>
<comment type="pathway">
    <text evidence="2">Carbohydrate metabolism; erythritol degradation.</text>
</comment>
<evidence type="ECO:0000256" key="9">
    <source>
        <dbReference type="RuleBase" id="RU363013"/>
    </source>
</evidence>
<dbReference type="STRING" id="1938817.SAMN06296008_106121"/>
<dbReference type="Gene3D" id="3.20.20.70">
    <property type="entry name" value="Aldolase class I"/>
    <property type="match status" value="1"/>
</dbReference>
<comment type="similarity">
    <text evidence="3 8 9">Belongs to the triosephosphate isomerase family.</text>
</comment>
<dbReference type="AlphaFoldDB" id="A0A1W1ZTU8"/>
<keyword evidence="7 8" id="KW-0413">Isomerase</keyword>
<evidence type="ECO:0000256" key="5">
    <source>
        <dbReference type="ARBA" id="ARBA00022490"/>
    </source>
</evidence>
<dbReference type="PROSITE" id="PS00171">
    <property type="entry name" value="TIM_1"/>
    <property type="match status" value="1"/>
</dbReference>
<dbReference type="FunFam" id="3.20.20.70:FF:000016">
    <property type="entry name" value="Triosephosphate isomerase"/>
    <property type="match status" value="1"/>
</dbReference>
<dbReference type="Proteomes" id="UP000192708">
    <property type="component" value="Unassembled WGS sequence"/>
</dbReference>
<dbReference type="GO" id="GO:0005829">
    <property type="term" value="C:cytosol"/>
    <property type="evidence" value="ECO:0007669"/>
    <property type="project" value="TreeGrafter"/>
</dbReference>
<keyword evidence="4 8" id="KW-0312">Gluconeogenesis</keyword>